<feature type="transmembrane region" description="Helical" evidence="1">
    <location>
        <begin position="242"/>
        <end position="260"/>
    </location>
</feature>
<feature type="transmembrane region" description="Helical" evidence="1">
    <location>
        <begin position="118"/>
        <end position="137"/>
    </location>
</feature>
<evidence type="ECO:0000256" key="1">
    <source>
        <dbReference type="SAM" id="Phobius"/>
    </source>
</evidence>
<dbReference type="Pfam" id="PF05940">
    <property type="entry name" value="NnrS"/>
    <property type="match status" value="1"/>
</dbReference>
<feature type="transmembrane region" description="Helical" evidence="1">
    <location>
        <begin position="332"/>
        <end position="354"/>
    </location>
</feature>
<sequence length="393" mass="42756">MTSATATTPGFHRMLRTLFSIGFRPFFLAAGWLAAAWVLIWVTFLLRGSPSLGSLHPILWHGHEMVFGLAAAVIAGFLLTAVQNWTGLTSTTPASLGVLFATWVLARLGFLFPDAIPLWLTSIADLAFFPLLAGMMARVLWRARNRNNYLLVPLLLAFAVLNLAIHLDLHGVRPGIGIPALHLTVYLVTLLLVFMGGRVIPFFTERRLPDLGVRRWPVLDWATLLVTLAILPGYLWLGRDPALAPLLLAAAALNLIRLLAWRPWGTLTVPLLWILHVSYFWIPVGFLLQGIHLLGAPVSWSIGIHALMVGAMGGLILGMMARVSLGHTGRPLEAPAVITVAFLLIVLAAAARVAMAVFPVAGWLLLLTGLLWSAAFALFALYSTPVLLAPRKT</sequence>
<feature type="transmembrane region" description="Helical" evidence="1">
    <location>
        <begin position="272"/>
        <end position="294"/>
    </location>
</feature>
<dbReference type="EMBL" id="CP007029">
    <property type="protein sequence ID" value="AHE98232.1"/>
    <property type="molecule type" value="Genomic_DNA"/>
</dbReference>
<dbReference type="Proteomes" id="UP000005289">
    <property type="component" value="Chromosome"/>
</dbReference>
<feature type="transmembrane region" description="Helical" evidence="1">
    <location>
        <begin position="21"/>
        <end position="45"/>
    </location>
</feature>
<dbReference type="AlphaFoldDB" id="W0DLX0"/>
<feature type="transmembrane region" description="Helical" evidence="1">
    <location>
        <begin position="94"/>
        <end position="112"/>
    </location>
</feature>
<protein>
    <submittedName>
        <fullName evidence="2">Short-chain dehydrogenase</fullName>
    </submittedName>
</protein>
<name>W0DLX0_9GAMM</name>
<feature type="transmembrane region" description="Helical" evidence="1">
    <location>
        <begin position="360"/>
        <end position="382"/>
    </location>
</feature>
<keyword evidence="1" id="KW-0812">Transmembrane</keyword>
<dbReference type="STRING" id="713585.THITH_08095"/>
<evidence type="ECO:0000313" key="2">
    <source>
        <dbReference type="EMBL" id="AHE98232.1"/>
    </source>
</evidence>
<dbReference type="InterPro" id="IPR010266">
    <property type="entry name" value="NnrS"/>
</dbReference>
<dbReference type="KEGG" id="tti:THITH_08095"/>
<proteinExistence type="predicted"/>
<keyword evidence="1" id="KW-1133">Transmembrane helix</keyword>
<keyword evidence="1" id="KW-0472">Membrane</keyword>
<feature type="transmembrane region" description="Helical" evidence="1">
    <location>
        <begin position="65"/>
        <end position="82"/>
    </location>
</feature>
<gene>
    <name evidence="2" type="ORF">THITH_08095</name>
</gene>
<reference evidence="2 3" key="1">
    <citation type="submission" date="2013-12" db="EMBL/GenBank/DDBJ databases">
        <authorList>
            <consortium name="DOE Joint Genome Institute"/>
            <person name="Muyzer G."/>
            <person name="Huntemann M."/>
            <person name="Han J."/>
            <person name="Chen A."/>
            <person name="Kyrpides N."/>
            <person name="Mavromatis K."/>
            <person name="Markowitz V."/>
            <person name="Palaniappan K."/>
            <person name="Ivanova N."/>
            <person name="Schaumberg A."/>
            <person name="Pati A."/>
            <person name="Liolios K."/>
            <person name="Nordberg H.P."/>
            <person name="Cantor M.N."/>
            <person name="Hua S.X."/>
            <person name="Woyke T."/>
        </authorList>
    </citation>
    <scope>NUCLEOTIDE SEQUENCE [LARGE SCALE GENOMIC DNA]</scope>
    <source>
        <strain evidence="2 3">ARh 1</strain>
    </source>
</reference>
<feature type="transmembrane region" description="Helical" evidence="1">
    <location>
        <begin position="300"/>
        <end position="320"/>
    </location>
</feature>
<dbReference type="HOGENOM" id="CLU_041785_2_0_6"/>
<accession>W0DLX0</accession>
<organism evidence="2 3">
    <name type="scientific">Thioalkalivibrio paradoxus ARh 1</name>
    <dbReference type="NCBI Taxonomy" id="713585"/>
    <lineage>
        <taxon>Bacteria</taxon>
        <taxon>Pseudomonadati</taxon>
        <taxon>Pseudomonadota</taxon>
        <taxon>Gammaproteobacteria</taxon>
        <taxon>Chromatiales</taxon>
        <taxon>Ectothiorhodospiraceae</taxon>
        <taxon>Thioalkalivibrio</taxon>
    </lineage>
</organism>
<evidence type="ECO:0000313" key="3">
    <source>
        <dbReference type="Proteomes" id="UP000005289"/>
    </source>
</evidence>
<keyword evidence="3" id="KW-1185">Reference proteome</keyword>
<feature type="transmembrane region" description="Helical" evidence="1">
    <location>
        <begin position="179"/>
        <end position="197"/>
    </location>
</feature>
<feature type="transmembrane region" description="Helical" evidence="1">
    <location>
        <begin position="149"/>
        <end position="167"/>
    </location>
</feature>
<feature type="transmembrane region" description="Helical" evidence="1">
    <location>
        <begin position="218"/>
        <end position="236"/>
    </location>
</feature>